<sequence length="155" mass="16618">MPTPSIRDTVAFVRSAHAGAAVDGKPRWVRALEVMALLPQVLPGIQVIHADRQVALLRDVLEATAATERDLLRAGFPEPVLEGVVRLSRFDAGLPYLDHLRAVAASRDLSAMRAAMADLLHEEKFGAAPGGPEAAGARERRRRQGMAVLARGLGC</sequence>
<reference evidence="1 2" key="1">
    <citation type="journal article" date="2019" name="Int. J. Syst. Evol. Microbiol.">
        <title>The Global Catalogue of Microorganisms (GCM) 10K type strain sequencing project: providing services to taxonomists for standard genome sequencing and annotation.</title>
        <authorList>
            <consortium name="The Broad Institute Genomics Platform"/>
            <consortium name="The Broad Institute Genome Sequencing Center for Infectious Disease"/>
            <person name="Wu L."/>
            <person name="Ma J."/>
        </authorList>
    </citation>
    <scope>NUCLEOTIDE SEQUENCE [LARGE SCALE GENOMIC DNA]</scope>
    <source>
        <strain evidence="1 2">JCM 9933</strain>
    </source>
</reference>
<keyword evidence="2" id="KW-1185">Reference proteome</keyword>
<name>A0ABN1EPE4_9PROT</name>
<dbReference type="SUPFAM" id="SSF109604">
    <property type="entry name" value="HD-domain/PDEase-like"/>
    <property type="match status" value="1"/>
</dbReference>
<dbReference type="Proteomes" id="UP001501588">
    <property type="component" value="Unassembled WGS sequence"/>
</dbReference>
<protein>
    <submittedName>
        <fullName evidence="1">Uncharacterized protein</fullName>
    </submittedName>
</protein>
<evidence type="ECO:0000313" key="1">
    <source>
        <dbReference type="EMBL" id="GAA0571066.1"/>
    </source>
</evidence>
<dbReference type="RefSeq" id="WP_343893772.1">
    <property type="nucleotide sequence ID" value="NZ_BAAAFZ010000008.1"/>
</dbReference>
<organism evidence="1 2">
    <name type="scientific">Craurococcus roseus</name>
    <dbReference type="NCBI Taxonomy" id="77585"/>
    <lineage>
        <taxon>Bacteria</taxon>
        <taxon>Pseudomonadati</taxon>
        <taxon>Pseudomonadota</taxon>
        <taxon>Alphaproteobacteria</taxon>
        <taxon>Acetobacterales</taxon>
        <taxon>Acetobacteraceae</taxon>
        <taxon>Craurococcus</taxon>
    </lineage>
</organism>
<dbReference type="Gene3D" id="1.10.3210.10">
    <property type="entry name" value="Hypothetical protein af1432"/>
    <property type="match status" value="1"/>
</dbReference>
<comment type="caution">
    <text evidence="1">The sequence shown here is derived from an EMBL/GenBank/DDBJ whole genome shotgun (WGS) entry which is preliminary data.</text>
</comment>
<accession>A0ABN1EPE4</accession>
<evidence type="ECO:0000313" key="2">
    <source>
        <dbReference type="Proteomes" id="UP001501588"/>
    </source>
</evidence>
<dbReference type="EMBL" id="BAAAFZ010000008">
    <property type="protein sequence ID" value="GAA0571066.1"/>
    <property type="molecule type" value="Genomic_DNA"/>
</dbReference>
<proteinExistence type="predicted"/>
<gene>
    <name evidence="1" type="ORF">GCM10009416_07080</name>
</gene>